<sequence>MTRTGLCLTSLLALVAGGAMAQEMNFNRIASFDVSENASENPAAETSAEIIAASGDGMTLIYTNSPNGTVGMIGIDDPASPAPKGEVALDGEPTAVALLGTTAFVGVNTSPSFTEPSGYLATIDMTAGEKVEGADCDLGGQPDSVAMAPDGSFVTIAIENERDEDAGDGRVGQMPAGFLVILPLAERMADCSAMIQVELTGLADVAPEDPEPEFVDVNTEGEIVVTLQENNHIAVVSAEGEVLSHFSAGTVSLEEVDATEDDALSFTESLSDIPREPDAVKWIDDTHFATANEGDMDGGSRGWTIFSQDGEVIYDSGNSFEHALIEIGHYPEGRSENKGVEPESVEVATFGETPVVFIGSERGSAVGVYDVSDPAAPQLTQILPSGIGPEGYVALPERNLLVSANETDLGPDGGARAHVMIFERQEAEAVYPMLTSAGADELIGWGALSGLVAGEDGMLYAVNDSFYAGSPMIFTIDPSQTPARITTAIPVTQDGAAPAGIDMEGISTDGANGFWIANEGHAENGRPQVLFHVDAEGIVTETVDLPADLVAGATTNGLEGITRAEDGSLWMAIQREWADDPKGLVKLLRYAPESGDWSAVHYPIEAAESGWVGLSEITYHDGALYIIERDNQIGAAAAIKQITRVTLDGLEPAALGSELPVVEKEVVRDLIPDLRATGGYVVDKVEGLAITADGTAWVMTDNDGVDNSSGETLFWSVTLN</sequence>
<dbReference type="SUPFAM" id="SSF51004">
    <property type="entry name" value="C-terminal (heme d1) domain of cytochrome cd1-nitrite reductase"/>
    <property type="match status" value="1"/>
</dbReference>
<dbReference type="EMBL" id="FOXV01000016">
    <property type="protein sequence ID" value="SFQ65513.1"/>
    <property type="molecule type" value="Genomic_DNA"/>
</dbReference>
<dbReference type="Gene3D" id="2.130.10.10">
    <property type="entry name" value="YVTN repeat-like/Quinoprotein amine dehydrogenase"/>
    <property type="match status" value="1"/>
</dbReference>
<organism evidence="3 4">
    <name type="scientific">Roseivivax halotolerans</name>
    <dbReference type="NCBI Taxonomy" id="93684"/>
    <lineage>
        <taxon>Bacteria</taxon>
        <taxon>Pseudomonadati</taxon>
        <taxon>Pseudomonadota</taxon>
        <taxon>Alphaproteobacteria</taxon>
        <taxon>Rhodobacterales</taxon>
        <taxon>Roseobacteraceae</taxon>
        <taxon>Roseivivax</taxon>
    </lineage>
</organism>
<keyword evidence="1" id="KW-0732">Signal</keyword>
<dbReference type="AlphaFoldDB" id="A0A1I6AA65"/>
<reference evidence="4" key="1">
    <citation type="submission" date="2016-10" db="EMBL/GenBank/DDBJ databases">
        <authorList>
            <person name="Varghese N."/>
            <person name="Submissions S."/>
        </authorList>
    </citation>
    <scope>NUCLEOTIDE SEQUENCE [LARGE SCALE GENOMIC DNA]</scope>
    <source>
        <strain evidence="4">JCM 10271</strain>
    </source>
</reference>
<evidence type="ECO:0000259" key="2">
    <source>
        <dbReference type="Pfam" id="PF13449"/>
    </source>
</evidence>
<feature type="domain" description="Phytase-like" evidence="2">
    <location>
        <begin position="444"/>
        <end position="703"/>
    </location>
</feature>
<dbReference type="Proteomes" id="UP000243106">
    <property type="component" value="Unassembled WGS sequence"/>
</dbReference>
<dbReference type="InterPro" id="IPR011048">
    <property type="entry name" value="Haem_d1_sf"/>
</dbReference>
<dbReference type="Pfam" id="PF13449">
    <property type="entry name" value="Phytase-like"/>
    <property type="match status" value="1"/>
</dbReference>
<dbReference type="InterPro" id="IPR052956">
    <property type="entry name" value="Mesenchyme-surface_protein"/>
</dbReference>
<evidence type="ECO:0000256" key="1">
    <source>
        <dbReference type="SAM" id="SignalP"/>
    </source>
</evidence>
<dbReference type="RefSeq" id="WP_093015157.1">
    <property type="nucleotide sequence ID" value="NZ_FOXV01000016.1"/>
</dbReference>
<protein>
    <submittedName>
        <fullName evidence="3">Esterase-like activity of phytase</fullName>
    </submittedName>
</protein>
<name>A0A1I6AA65_9RHOB</name>
<feature type="chain" id="PRO_5017283299" evidence="1">
    <location>
        <begin position="22"/>
        <end position="720"/>
    </location>
</feature>
<gene>
    <name evidence="3" type="ORF">SAMN05421853_11663</name>
</gene>
<evidence type="ECO:0000313" key="4">
    <source>
        <dbReference type="Proteomes" id="UP000243106"/>
    </source>
</evidence>
<accession>A0A1I6AA65</accession>
<keyword evidence="4" id="KW-1185">Reference proteome</keyword>
<feature type="signal peptide" evidence="1">
    <location>
        <begin position="1"/>
        <end position="21"/>
    </location>
</feature>
<dbReference type="PANTHER" id="PTHR46928">
    <property type="entry name" value="MESENCHYME-SPECIFIC CELL SURFACE GLYCOPROTEIN"/>
    <property type="match status" value="1"/>
</dbReference>
<dbReference type="PANTHER" id="PTHR46928:SF1">
    <property type="entry name" value="MESENCHYME-SPECIFIC CELL SURFACE GLYCOPROTEIN"/>
    <property type="match status" value="1"/>
</dbReference>
<dbReference type="InterPro" id="IPR015943">
    <property type="entry name" value="WD40/YVTN_repeat-like_dom_sf"/>
</dbReference>
<dbReference type="STRING" id="93684.SAMN05421853_11663"/>
<dbReference type="InterPro" id="IPR027372">
    <property type="entry name" value="Phytase-like_dom"/>
</dbReference>
<proteinExistence type="predicted"/>
<dbReference type="SUPFAM" id="SSF63829">
    <property type="entry name" value="Calcium-dependent phosphotriesterase"/>
    <property type="match status" value="1"/>
</dbReference>
<evidence type="ECO:0000313" key="3">
    <source>
        <dbReference type="EMBL" id="SFQ65513.1"/>
    </source>
</evidence>